<keyword evidence="2" id="KW-1185">Reference proteome</keyword>
<name>A0A834U5L3_VESPE</name>
<protein>
    <submittedName>
        <fullName evidence="1">Uncharacterized protein</fullName>
    </submittedName>
</protein>
<comment type="caution">
    <text evidence="1">The sequence shown here is derived from an EMBL/GenBank/DDBJ whole genome shotgun (WGS) entry which is preliminary data.</text>
</comment>
<organism evidence="1 2">
    <name type="scientific">Vespula pensylvanica</name>
    <name type="common">Western yellow jacket</name>
    <name type="synonym">Wasp</name>
    <dbReference type="NCBI Taxonomy" id="30213"/>
    <lineage>
        <taxon>Eukaryota</taxon>
        <taxon>Metazoa</taxon>
        <taxon>Ecdysozoa</taxon>
        <taxon>Arthropoda</taxon>
        <taxon>Hexapoda</taxon>
        <taxon>Insecta</taxon>
        <taxon>Pterygota</taxon>
        <taxon>Neoptera</taxon>
        <taxon>Endopterygota</taxon>
        <taxon>Hymenoptera</taxon>
        <taxon>Apocrita</taxon>
        <taxon>Aculeata</taxon>
        <taxon>Vespoidea</taxon>
        <taxon>Vespidae</taxon>
        <taxon>Vespinae</taxon>
        <taxon>Vespula</taxon>
    </lineage>
</organism>
<reference evidence="1" key="1">
    <citation type="journal article" date="2020" name="G3 (Bethesda)">
        <title>High-Quality Assemblies for Three Invasive Social Wasps from the &lt;i&gt;Vespula&lt;/i&gt; Genus.</title>
        <authorList>
            <person name="Harrop T.W.R."/>
            <person name="Guhlin J."/>
            <person name="McLaughlin G.M."/>
            <person name="Permina E."/>
            <person name="Stockwell P."/>
            <person name="Gilligan J."/>
            <person name="Le Lec M.F."/>
            <person name="Gruber M.A.M."/>
            <person name="Quinn O."/>
            <person name="Lovegrove M."/>
            <person name="Duncan E.J."/>
            <person name="Remnant E.J."/>
            <person name="Van Eeckhoven J."/>
            <person name="Graham B."/>
            <person name="Knapp R.A."/>
            <person name="Langford K.W."/>
            <person name="Kronenberg Z."/>
            <person name="Press M.O."/>
            <person name="Eacker S.M."/>
            <person name="Wilson-Rankin E.E."/>
            <person name="Purcell J."/>
            <person name="Lester P.J."/>
            <person name="Dearden P.K."/>
        </authorList>
    </citation>
    <scope>NUCLEOTIDE SEQUENCE</scope>
    <source>
        <strain evidence="1">Volc-1</strain>
    </source>
</reference>
<gene>
    <name evidence="1" type="ORF">H0235_011878</name>
</gene>
<evidence type="ECO:0000313" key="2">
    <source>
        <dbReference type="Proteomes" id="UP000600918"/>
    </source>
</evidence>
<dbReference type="AlphaFoldDB" id="A0A834U5L3"/>
<sequence length="85" mass="9763">MDLEIFVHAEDSENLSPQEDLEIFTLSKDFDNLSPRVDLEIFLLAEDFEDLSPRVDIEIFAGYLNVKWGYSPTRDNNNVGPLTDL</sequence>
<dbReference type="Proteomes" id="UP000600918">
    <property type="component" value="Unassembled WGS sequence"/>
</dbReference>
<proteinExistence type="predicted"/>
<accession>A0A834U5L3</accession>
<dbReference type="EMBL" id="JACSDY010000010">
    <property type="protein sequence ID" value="KAF7417347.1"/>
    <property type="molecule type" value="Genomic_DNA"/>
</dbReference>
<evidence type="ECO:0000313" key="1">
    <source>
        <dbReference type="EMBL" id="KAF7417347.1"/>
    </source>
</evidence>